<dbReference type="EMBL" id="LT899436">
    <property type="protein sequence ID" value="SNR14725.1"/>
    <property type="molecule type" value="Genomic_DNA"/>
</dbReference>
<sequence>MKRLLYLLIIFSIYSCKKDCILNYEVIGPKYPSPFITVQNELFKKFDPDIDYDIYKPINVNEYEIPYIMEMIKTKITEHKRATDRIKNEICNYSVQISGFYDVRSKTKKIYLIFDYGYIDFEGNKELEKEIDNELIESRYLDVMDGGDTFFRVIINTKTNTIHNFHINGEA</sequence>
<evidence type="ECO:0000313" key="2">
    <source>
        <dbReference type="Proteomes" id="UP000215214"/>
    </source>
</evidence>
<name>A0A238U6N4_9FLAO</name>
<dbReference type="AlphaFoldDB" id="A0A238U6N4"/>
<proteinExistence type="predicted"/>
<evidence type="ECO:0008006" key="3">
    <source>
        <dbReference type="Google" id="ProtNLM"/>
    </source>
</evidence>
<keyword evidence="2" id="KW-1185">Reference proteome</keyword>
<dbReference type="OrthoDB" id="4301792at2"/>
<reference evidence="1 2" key="1">
    <citation type="submission" date="2017-07" db="EMBL/GenBank/DDBJ databases">
        <authorList>
            <person name="Sun Z.S."/>
            <person name="Albrecht U."/>
            <person name="Echele G."/>
            <person name="Lee C.C."/>
        </authorList>
    </citation>
    <scope>NUCLEOTIDE SEQUENCE [LARGE SCALE GENOMIC DNA]</scope>
    <source>
        <strain evidence="2">type strain: KCTC 22618</strain>
    </source>
</reference>
<organism evidence="1 2">
    <name type="scientific">Tenacibaculum jejuense</name>
    <dbReference type="NCBI Taxonomy" id="584609"/>
    <lineage>
        <taxon>Bacteria</taxon>
        <taxon>Pseudomonadati</taxon>
        <taxon>Bacteroidota</taxon>
        <taxon>Flavobacteriia</taxon>
        <taxon>Flavobacteriales</taxon>
        <taxon>Flavobacteriaceae</taxon>
        <taxon>Tenacibaculum</taxon>
    </lineage>
</organism>
<dbReference type="PROSITE" id="PS51257">
    <property type="entry name" value="PROKAR_LIPOPROTEIN"/>
    <property type="match status" value="1"/>
</dbReference>
<accession>A0A238U6N4</accession>
<dbReference type="Proteomes" id="UP000215214">
    <property type="component" value="Chromosome TJEJU"/>
</dbReference>
<evidence type="ECO:0000313" key="1">
    <source>
        <dbReference type="EMBL" id="SNR14725.1"/>
    </source>
</evidence>
<dbReference type="RefSeq" id="WP_095069903.1">
    <property type="nucleotide sequence ID" value="NZ_LT899436.1"/>
</dbReference>
<gene>
    <name evidence="1" type="ORF">TJEJU_0964</name>
</gene>
<protein>
    <recommendedName>
        <fullName evidence="3">Lipoprotein</fullName>
    </recommendedName>
</protein>
<dbReference type="KEGG" id="tje:TJEJU_0964"/>